<evidence type="ECO:0000256" key="4">
    <source>
        <dbReference type="SAM" id="MobiDB-lite"/>
    </source>
</evidence>
<dbReference type="PROSITE" id="PS50600">
    <property type="entry name" value="ULP_PROTEASE"/>
    <property type="match status" value="1"/>
</dbReference>
<reference evidence="6" key="1">
    <citation type="submission" date="2023-01" db="EMBL/GenBank/DDBJ databases">
        <title>Metagenome sequencing of chrysophaentin producing Chrysophaeum taylorii.</title>
        <authorList>
            <person name="Davison J."/>
            <person name="Bewley C."/>
        </authorList>
    </citation>
    <scope>NUCLEOTIDE SEQUENCE</scope>
    <source>
        <strain evidence="6">NIES-1699</strain>
    </source>
</reference>
<dbReference type="EMBL" id="JAQMWT010000314">
    <property type="protein sequence ID" value="KAJ8605568.1"/>
    <property type="molecule type" value="Genomic_DNA"/>
</dbReference>
<feature type="region of interest" description="Disordered" evidence="4">
    <location>
        <begin position="538"/>
        <end position="612"/>
    </location>
</feature>
<gene>
    <name evidence="6" type="ORF">CTAYLR_000147</name>
</gene>
<dbReference type="GO" id="GO:0008234">
    <property type="term" value="F:cysteine-type peptidase activity"/>
    <property type="evidence" value="ECO:0007669"/>
    <property type="project" value="InterPro"/>
</dbReference>
<dbReference type="SUPFAM" id="SSF54001">
    <property type="entry name" value="Cysteine proteinases"/>
    <property type="match status" value="1"/>
</dbReference>
<comment type="similarity">
    <text evidence="1">Belongs to the peptidase C48 family.</text>
</comment>
<evidence type="ECO:0000259" key="5">
    <source>
        <dbReference type="PROSITE" id="PS50600"/>
    </source>
</evidence>
<dbReference type="PANTHER" id="PTHR47764:SF2">
    <property type="entry name" value="UBIQUITIN-LIKE PROTEASE FAMILY PROFILE DOMAIN-CONTAINING PROTEIN"/>
    <property type="match status" value="1"/>
</dbReference>
<feature type="compositionally biased region" description="Basic and acidic residues" evidence="4">
    <location>
        <begin position="111"/>
        <end position="181"/>
    </location>
</feature>
<feature type="domain" description="Ubiquitin-like protease family profile" evidence="5">
    <location>
        <begin position="275"/>
        <end position="482"/>
    </location>
</feature>
<dbReference type="PANTHER" id="PTHR47764">
    <property type="entry name" value="UBIQUITIN-LIKE-SPECIFIC PROTEASE 2B-RELATED"/>
    <property type="match status" value="1"/>
</dbReference>
<feature type="compositionally biased region" description="Pro residues" evidence="4">
    <location>
        <begin position="576"/>
        <end position="587"/>
    </location>
</feature>
<feature type="compositionally biased region" description="Low complexity" evidence="4">
    <location>
        <begin position="538"/>
        <end position="547"/>
    </location>
</feature>
<name>A0AAD7UIG0_9STRA</name>
<dbReference type="Gene3D" id="1.10.418.20">
    <property type="match status" value="1"/>
</dbReference>
<dbReference type="GO" id="GO:0006508">
    <property type="term" value="P:proteolysis"/>
    <property type="evidence" value="ECO:0007669"/>
    <property type="project" value="UniProtKB-KW"/>
</dbReference>
<keyword evidence="3" id="KW-0378">Hydrolase</keyword>
<comment type="caution">
    <text evidence="6">The sequence shown here is derived from an EMBL/GenBank/DDBJ whole genome shotgun (WGS) entry which is preliminary data.</text>
</comment>
<evidence type="ECO:0000256" key="1">
    <source>
        <dbReference type="ARBA" id="ARBA00005234"/>
    </source>
</evidence>
<feature type="region of interest" description="Disordered" evidence="4">
    <location>
        <begin position="1"/>
        <end position="66"/>
    </location>
</feature>
<dbReference type="Gene3D" id="3.30.310.130">
    <property type="entry name" value="Ubiquitin-related"/>
    <property type="match status" value="1"/>
</dbReference>
<sequence>MAGGGKKIVPGKAMGFGTGGGVLADPRFGLGGPSFSGKSGPPRIPKKESSRSSLGARRNVPEQTFREEHKVVDTVVTRSHRNDLFDSLDKTKARKKVDEWNAKGSAADRWAAQEREEKKRAARTYESERRQPKYARVEEEPERQAARRAPAEKELEHPATRRVPLERKEPPVAARTRDKVLTHAQLNAENKKLDARAKLPKKQRAQQVEVPLRRSKRRAPNDGTGTEDKPLVIDSDEEAPSPPPPPPKKRRKRDDDDDDDEVVLHYPSPDATDAVAITRGDRSRLVPEEFLNDNLVDFYLKVTTTDPRHSLVLNEVVTADVVKRKVHVFSSHFYTKLHETKICSRNQRQQREAYDRVARWTRGVDVFAFDVLVVPIVEHLHWSLAVVCNPAKLLKTDVEDLTDDRAPCVIFMDSLKMHRAATVHFNLRTWLCLEARKKNKPLHLDDTTAFSKDHLPLATPAVPMQANGWDCGVFVLRYAIDLLYLLCSDPPLKVTHANVKAHFKDEGFVEWFRGDDIKELRGVIRRTIESLVDAAAATAESSATTSSNRDGAASNELSDLSRRPSRKPKPSKRGASPPPPESPPPPCDTAARVDEDEIKTQSSSTPPPPEAD</sequence>
<dbReference type="Pfam" id="PF02902">
    <property type="entry name" value="Peptidase_C48"/>
    <property type="match status" value="1"/>
</dbReference>
<dbReference type="AlphaFoldDB" id="A0AAD7UIG0"/>
<feature type="compositionally biased region" description="Basic residues" evidence="4">
    <location>
        <begin position="563"/>
        <end position="572"/>
    </location>
</feature>
<dbReference type="Proteomes" id="UP001230188">
    <property type="component" value="Unassembled WGS sequence"/>
</dbReference>
<accession>A0AAD7UIG0</accession>
<keyword evidence="2" id="KW-0645">Protease</keyword>
<feature type="region of interest" description="Disordered" evidence="4">
    <location>
        <begin position="81"/>
        <end position="266"/>
    </location>
</feature>
<keyword evidence="7" id="KW-1185">Reference proteome</keyword>
<proteinExistence type="inferred from homology"/>
<evidence type="ECO:0000313" key="6">
    <source>
        <dbReference type="EMBL" id="KAJ8605568.1"/>
    </source>
</evidence>
<evidence type="ECO:0000256" key="3">
    <source>
        <dbReference type="ARBA" id="ARBA00022801"/>
    </source>
</evidence>
<organism evidence="6 7">
    <name type="scientific">Chrysophaeum taylorii</name>
    <dbReference type="NCBI Taxonomy" id="2483200"/>
    <lineage>
        <taxon>Eukaryota</taxon>
        <taxon>Sar</taxon>
        <taxon>Stramenopiles</taxon>
        <taxon>Ochrophyta</taxon>
        <taxon>Pelagophyceae</taxon>
        <taxon>Pelagomonadales</taxon>
        <taxon>Pelagomonadaceae</taxon>
        <taxon>Chrysophaeum</taxon>
    </lineage>
</organism>
<dbReference type="InterPro" id="IPR038765">
    <property type="entry name" value="Papain-like_cys_pep_sf"/>
</dbReference>
<dbReference type="InterPro" id="IPR003653">
    <property type="entry name" value="Peptidase_C48_C"/>
</dbReference>
<feature type="compositionally biased region" description="Basic and acidic residues" evidence="4">
    <location>
        <begin position="81"/>
        <end position="101"/>
    </location>
</feature>
<protein>
    <recommendedName>
        <fullName evidence="5">Ubiquitin-like protease family profile domain-containing protein</fullName>
    </recommendedName>
</protein>
<evidence type="ECO:0000256" key="2">
    <source>
        <dbReference type="ARBA" id="ARBA00022670"/>
    </source>
</evidence>
<evidence type="ECO:0000313" key="7">
    <source>
        <dbReference type="Proteomes" id="UP001230188"/>
    </source>
</evidence>